<dbReference type="Gene3D" id="3.50.50.60">
    <property type="entry name" value="FAD/NAD(P)-binding domain"/>
    <property type="match status" value="2"/>
</dbReference>
<keyword evidence="3" id="KW-0472">Membrane</keyword>
<keyword evidence="5" id="KW-1185">Reference proteome</keyword>
<keyword evidence="3" id="KW-0812">Transmembrane</keyword>
<sequence length="443" mass="49307">MSASEREPRYSQVIILGAGICGIATAALLQREFGIHDVRLFERFDQPGGVPGAGVDIPISLYSYSFEQRGDWSKAWIERDEILAYYQGVFHKYGLQRRTSFQTEAVACKFDPTTNLWHVWTRKAVQPEHDARKDSQPEPVAEDLSQYDHSVCRVLVNAVGSLSEPNKCNIEGAELFKGPIFHSARWNTKADLSDKRVILVGNGCSGAQIFERLSPKVKHLTQLGRSKHHYLPIPNILDSAPAVFVRRYFPNIIRNFIFLYLEGMFRAFRIVSGRRQRMANAAESRAHIIKTAPAKYHDQLIPDPVKMPVGCKRRVFDFGYLKALHADNVELKAANVKRITENSVILDTEEELPADAIVLATGFTLSELGGSLKVRLHLFRPSRSASCPVADPLSSLSIPPLLPLRRSMVATAESGSSTCARSSASPPPTAPRRWPTSRTSSAS</sequence>
<dbReference type="AlphaFoldDB" id="A0AAN6GB04"/>
<evidence type="ECO:0000256" key="1">
    <source>
        <dbReference type="ARBA" id="ARBA00010139"/>
    </source>
</evidence>
<dbReference type="PANTHER" id="PTHR42877:SF5">
    <property type="entry name" value="L-ORNITHINE N(5)-MONOOXYGENASE-RELATED"/>
    <property type="match status" value="1"/>
</dbReference>
<keyword evidence="3" id="KW-1133">Transmembrane helix</keyword>
<evidence type="ECO:0000313" key="5">
    <source>
        <dbReference type="Proteomes" id="UP001176521"/>
    </source>
</evidence>
<dbReference type="Proteomes" id="UP001176521">
    <property type="component" value="Unassembled WGS sequence"/>
</dbReference>
<comment type="caution">
    <text evidence="4">The sequence shown here is derived from an EMBL/GenBank/DDBJ whole genome shotgun (WGS) entry which is preliminary data.</text>
</comment>
<feature type="transmembrane region" description="Helical" evidence="3">
    <location>
        <begin position="12"/>
        <end position="29"/>
    </location>
</feature>
<dbReference type="InterPro" id="IPR036188">
    <property type="entry name" value="FAD/NAD-bd_sf"/>
</dbReference>
<dbReference type="InterPro" id="IPR051209">
    <property type="entry name" value="FAD-bind_Monooxygenase_sf"/>
</dbReference>
<evidence type="ECO:0000313" key="4">
    <source>
        <dbReference type="EMBL" id="KAK0531100.1"/>
    </source>
</evidence>
<feature type="compositionally biased region" description="Low complexity" evidence="2">
    <location>
        <begin position="431"/>
        <end position="443"/>
    </location>
</feature>
<dbReference type="PANTHER" id="PTHR42877">
    <property type="entry name" value="L-ORNITHINE N(5)-MONOOXYGENASE-RELATED"/>
    <property type="match status" value="1"/>
</dbReference>
<name>A0AAN6GB04_9BASI</name>
<feature type="region of interest" description="Disordered" evidence="2">
    <location>
        <begin position="412"/>
        <end position="443"/>
    </location>
</feature>
<accession>A0AAN6GB04</accession>
<dbReference type="SUPFAM" id="SSF51905">
    <property type="entry name" value="FAD/NAD(P)-binding domain"/>
    <property type="match status" value="2"/>
</dbReference>
<evidence type="ECO:0008006" key="6">
    <source>
        <dbReference type="Google" id="ProtNLM"/>
    </source>
</evidence>
<gene>
    <name evidence="4" type="ORF">OC842_003711</name>
</gene>
<dbReference type="Pfam" id="PF13450">
    <property type="entry name" value="NAD_binding_8"/>
    <property type="match status" value="1"/>
</dbReference>
<evidence type="ECO:0000256" key="2">
    <source>
        <dbReference type="SAM" id="MobiDB-lite"/>
    </source>
</evidence>
<feature type="compositionally biased region" description="Low complexity" evidence="2">
    <location>
        <begin position="414"/>
        <end position="424"/>
    </location>
</feature>
<reference evidence="4" key="1">
    <citation type="journal article" date="2023" name="PhytoFront">
        <title>Draft Genome Resources of Seven Strains of Tilletia horrida, Causal Agent of Kernel Smut of Rice.</title>
        <authorList>
            <person name="Khanal S."/>
            <person name="Antony Babu S."/>
            <person name="Zhou X.G."/>
        </authorList>
    </citation>
    <scope>NUCLEOTIDE SEQUENCE</scope>
    <source>
        <strain evidence="4">TX3</strain>
    </source>
</reference>
<evidence type="ECO:0000256" key="3">
    <source>
        <dbReference type="SAM" id="Phobius"/>
    </source>
</evidence>
<comment type="similarity">
    <text evidence="1">Belongs to the FAD-binding monooxygenase family.</text>
</comment>
<protein>
    <recommendedName>
        <fullName evidence="6">L-ornithine N(5)-oxygenase</fullName>
    </recommendedName>
</protein>
<dbReference type="EMBL" id="JAPDMQ010000195">
    <property type="protein sequence ID" value="KAK0531100.1"/>
    <property type="molecule type" value="Genomic_DNA"/>
</dbReference>
<proteinExistence type="inferred from homology"/>
<organism evidence="4 5">
    <name type="scientific">Tilletia horrida</name>
    <dbReference type="NCBI Taxonomy" id="155126"/>
    <lineage>
        <taxon>Eukaryota</taxon>
        <taxon>Fungi</taxon>
        <taxon>Dikarya</taxon>
        <taxon>Basidiomycota</taxon>
        <taxon>Ustilaginomycotina</taxon>
        <taxon>Exobasidiomycetes</taxon>
        <taxon>Tilletiales</taxon>
        <taxon>Tilletiaceae</taxon>
        <taxon>Tilletia</taxon>
    </lineage>
</organism>